<gene>
    <name evidence="1" type="ordered locus">Mthe_0979</name>
</gene>
<evidence type="ECO:0000313" key="2">
    <source>
        <dbReference type="Proteomes" id="UP000000674"/>
    </source>
</evidence>
<dbReference type="AlphaFoldDB" id="A0B7U0"/>
<organism evidence="1 2">
    <name type="scientific">Methanothrix thermoacetophila (strain DSM 6194 / JCM 14653 / NBRC 101360 / PT)</name>
    <name type="common">Methanosaeta thermophila</name>
    <dbReference type="NCBI Taxonomy" id="349307"/>
    <lineage>
        <taxon>Archaea</taxon>
        <taxon>Methanobacteriati</taxon>
        <taxon>Methanobacteriota</taxon>
        <taxon>Stenosarchaea group</taxon>
        <taxon>Methanomicrobia</taxon>
        <taxon>Methanotrichales</taxon>
        <taxon>Methanotrichaceae</taxon>
        <taxon>Methanothrix</taxon>
    </lineage>
</organism>
<dbReference type="RefSeq" id="WP_011696158.1">
    <property type="nucleotide sequence ID" value="NC_008553.1"/>
</dbReference>
<sequence length="155" mass="17288">MTDIPVLTLSEIQQRVVGWWLGNYYGSMGYVGKRLGKKGIREFLELGARQVAATFKRLDLTEPLDVAVAIATNEKNMFGSEIEVTEDDGSVVINRERCAILEGAKAFSRLGASLVAKEHCRTCSEMHWKSAFREMGIGLETELSESGCLMRIRKL</sequence>
<accession>A0B7U0</accession>
<dbReference type="EMBL" id="CP000477">
    <property type="protein sequence ID" value="ABK14764.1"/>
    <property type="molecule type" value="Genomic_DNA"/>
</dbReference>
<evidence type="ECO:0008006" key="3">
    <source>
        <dbReference type="Google" id="ProtNLM"/>
    </source>
</evidence>
<name>A0B7U0_METTP</name>
<dbReference type="KEGG" id="mtp:Mthe_0979"/>
<dbReference type="GeneID" id="4462692"/>
<reference evidence="1 2" key="1">
    <citation type="submission" date="2006-10" db="EMBL/GenBank/DDBJ databases">
        <title>Complete sequence of Methanosaeta thermophila PT.</title>
        <authorList>
            <consortium name="US DOE Joint Genome Institute"/>
            <person name="Copeland A."/>
            <person name="Lucas S."/>
            <person name="Lapidus A."/>
            <person name="Barry K."/>
            <person name="Detter J.C."/>
            <person name="Glavina del Rio T."/>
            <person name="Hammon N."/>
            <person name="Israni S."/>
            <person name="Pitluck S."/>
            <person name="Chain P."/>
            <person name="Malfatti S."/>
            <person name="Shin M."/>
            <person name="Vergez L."/>
            <person name="Schmutz J."/>
            <person name="Larimer F."/>
            <person name="Land M."/>
            <person name="Hauser L."/>
            <person name="Kyrpides N."/>
            <person name="Kim E."/>
            <person name="Smith K.S."/>
            <person name="Ingram-Smith C."/>
            <person name="Richardson P."/>
        </authorList>
    </citation>
    <scope>NUCLEOTIDE SEQUENCE [LARGE SCALE GENOMIC DNA]</scope>
    <source>
        <strain evidence="2">DSM 6194 / JCM 14653 / NBRC 101360 / PT</strain>
    </source>
</reference>
<dbReference type="HOGENOM" id="CLU_1691583_0_0_2"/>
<protein>
    <recommendedName>
        <fullName evidence="3">L-2-amino-thiazoline-4-carboxylic acid hydrolase</fullName>
    </recommendedName>
</protein>
<proteinExistence type="predicted"/>
<dbReference type="OrthoDB" id="146311at2157"/>
<keyword evidence="2" id="KW-1185">Reference proteome</keyword>
<dbReference type="Proteomes" id="UP000000674">
    <property type="component" value="Chromosome"/>
</dbReference>
<evidence type="ECO:0000313" key="1">
    <source>
        <dbReference type="EMBL" id="ABK14764.1"/>
    </source>
</evidence>